<evidence type="ECO:0000313" key="1">
    <source>
        <dbReference type="EMBL" id="GMH27710.1"/>
    </source>
</evidence>
<protein>
    <submittedName>
        <fullName evidence="1">Uncharacterized protein</fullName>
    </submittedName>
</protein>
<name>A0AAD3TCP8_NEPGR</name>
<gene>
    <name evidence="1" type="ORF">Nepgr_029553</name>
</gene>
<sequence>MVMSPEAEWARLRRASGGGRALIGQACVDPVWRCPASVLEAMTNLPVSFGLRCLGFNSHEPIRSSSHWQIKSIKTREPLAGLKTKAGESFVAIGDQLSS</sequence>
<proteinExistence type="predicted"/>
<accession>A0AAD3TCP8</accession>
<organism evidence="1 2">
    <name type="scientific">Nepenthes gracilis</name>
    <name type="common">Slender pitcher plant</name>
    <dbReference type="NCBI Taxonomy" id="150966"/>
    <lineage>
        <taxon>Eukaryota</taxon>
        <taxon>Viridiplantae</taxon>
        <taxon>Streptophyta</taxon>
        <taxon>Embryophyta</taxon>
        <taxon>Tracheophyta</taxon>
        <taxon>Spermatophyta</taxon>
        <taxon>Magnoliopsida</taxon>
        <taxon>eudicotyledons</taxon>
        <taxon>Gunneridae</taxon>
        <taxon>Pentapetalae</taxon>
        <taxon>Caryophyllales</taxon>
        <taxon>Nepenthaceae</taxon>
        <taxon>Nepenthes</taxon>
    </lineage>
</organism>
<keyword evidence="2" id="KW-1185">Reference proteome</keyword>
<evidence type="ECO:0000313" key="2">
    <source>
        <dbReference type="Proteomes" id="UP001279734"/>
    </source>
</evidence>
<dbReference type="AlphaFoldDB" id="A0AAD3TCP8"/>
<dbReference type="Proteomes" id="UP001279734">
    <property type="component" value="Unassembled WGS sequence"/>
</dbReference>
<dbReference type="EMBL" id="BSYO01000033">
    <property type="protein sequence ID" value="GMH27710.1"/>
    <property type="molecule type" value="Genomic_DNA"/>
</dbReference>
<comment type="caution">
    <text evidence="1">The sequence shown here is derived from an EMBL/GenBank/DDBJ whole genome shotgun (WGS) entry which is preliminary data.</text>
</comment>
<reference evidence="1" key="1">
    <citation type="submission" date="2023-05" db="EMBL/GenBank/DDBJ databases">
        <title>Nepenthes gracilis genome sequencing.</title>
        <authorList>
            <person name="Fukushima K."/>
        </authorList>
    </citation>
    <scope>NUCLEOTIDE SEQUENCE</scope>
    <source>
        <strain evidence="1">SING2019-196</strain>
    </source>
</reference>